<reference evidence="3" key="1">
    <citation type="submission" date="2017-04" db="EMBL/GenBank/DDBJ databases">
        <authorList>
            <person name="Varghese N."/>
            <person name="Submissions S."/>
        </authorList>
    </citation>
    <scope>NUCLEOTIDE SEQUENCE [LARGE SCALE GENOMIC DNA]</scope>
    <source>
        <strain evidence="3">RKEM611</strain>
    </source>
</reference>
<dbReference type="Gene3D" id="3.90.79.10">
    <property type="entry name" value="Nucleoside Triphosphate Pyrophosphohydrolase"/>
    <property type="match status" value="1"/>
</dbReference>
<organism evidence="2 3">
    <name type="scientific">Pseudobacteriovorax antillogorgiicola</name>
    <dbReference type="NCBI Taxonomy" id="1513793"/>
    <lineage>
        <taxon>Bacteria</taxon>
        <taxon>Pseudomonadati</taxon>
        <taxon>Bdellovibrionota</taxon>
        <taxon>Oligoflexia</taxon>
        <taxon>Oligoflexales</taxon>
        <taxon>Pseudobacteriovoracaceae</taxon>
        <taxon>Pseudobacteriovorax</taxon>
    </lineage>
</organism>
<evidence type="ECO:0000313" key="2">
    <source>
        <dbReference type="EMBL" id="SMF28836.1"/>
    </source>
</evidence>
<evidence type="ECO:0000313" key="3">
    <source>
        <dbReference type="Proteomes" id="UP000192907"/>
    </source>
</evidence>
<evidence type="ECO:0000259" key="1">
    <source>
        <dbReference type="PROSITE" id="PS51462"/>
    </source>
</evidence>
<protein>
    <submittedName>
        <fullName evidence="2">8-oxo-dGTP pyrophosphatase MutT, NUDIX family</fullName>
    </submittedName>
</protein>
<name>A0A1Y6BV42_9BACT</name>
<accession>A0A1Y6BV42</accession>
<dbReference type="InterPro" id="IPR000086">
    <property type="entry name" value="NUDIX_hydrolase_dom"/>
</dbReference>
<dbReference type="AlphaFoldDB" id="A0A1Y6BV42"/>
<dbReference type="PROSITE" id="PS51462">
    <property type="entry name" value="NUDIX"/>
    <property type="match status" value="1"/>
</dbReference>
<proteinExistence type="predicted"/>
<gene>
    <name evidence="2" type="ORF">SAMN06296036_10956</name>
</gene>
<keyword evidence="3" id="KW-1185">Reference proteome</keyword>
<feature type="domain" description="Nudix hydrolase" evidence="1">
    <location>
        <begin position="50"/>
        <end position="186"/>
    </location>
</feature>
<sequence length="186" mass="21254">MDYVADPKKISKLLEVSFAKLTPVFEDDHETQTVRVYDVRGFTFDQTILKAVRSVFGLVQNRKEELLLVDHPKRGWEVCGGHLNAEEVVSTDIRSGLHREVLEESGHTVEDDSLAFLGHIHNKEEAINRELQCPYPQETVMAIFTCYAREKVSDELHDDIKQVGFFSKEEALSLVRSRNRALINAL</sequence>
<dbReference type="EMBL" id="FWZT01000009">
    <property type="protein sequence ID" value="SMF28836.1"/>
    <property type="molecule type" value="Genomic_DNA"/>
</dbReference>
<dbReference type="InterPro" id="IPR015797">
    <property type="entry name" value="NUDIX_hydrolase-like_dom_sf"/>
</dbReference>
<dbReference type="Proteomes" id="UP000192907">
    <property type="component" value="Unassembled WGS sequence"/>
</dbReference>
<dbReference type="Pfam" id="PF00293">
    <property type="entry name" value="NUDIX"/>
    <property type="match status" value="1"/>
</dbReference>
<dbReference type="SUPFAM" id="SSF55811">
    <property type="entry name" value="Nudix"/>
    <property type="match status" value="1"/>
</dbReference>
<dbReference type="CDD" id="cd02883">
    <property type="entry name" value="NUDIX_Hydrolase"/>
    <property type="match status" value="1"/>
</dbReference>